<evidence type="ECO:0008006" key="3">
    <source>
        <dbReference type="Google" id="ProtNLM"/>
    </source>
</evidence>
<dbReference type="PATRIC" id="fig|1605367.3.peg.888"/>
<evidence type="ECO:0000313" key="1">
    <source>
        <dbReference type="EMBL" id="KPM46979.1"/>
    </source>
</evidence>
<dbReference type="Gene3D" id="1.10.575.10">
    <property type="entry name" value="P1 Nuclease"/>
    <property type="match status" value="1"/>
</dbReference>
<protein>
    <recommendedName>
        <fullName evidence="3">S1/P1 Nuclease</fullName>
    </recommendedName>
</protein>
<accession>A0A0P7BY15</accession>
<dbReference type="SUPFAM" id="SSF48537">
    <property type="entry name" value="Phospholipase C/P1 nuclease"/>
    <property type="match status" value="1"/>
</dbReference>
<proteinExistence type="predicted"/>
<sequence length="325" mass="38123">MKKSFAFALTPVIILLLGSFVWGFYGHQKINRLAVYTLPDELLGFYKQNIVYITENAVNPDRRRYAVEGEAPRHYIDLDVYPLDVQEDLKTLSWSQAVEKYTEDTLMAYGIVPWQVVRMKYQLTEAFAKKDIRNILRLSADAGHYIADAHVPLHTTENYNGQMTDQYGIHGFWESRLPELFSDEYSFWLGRADYIENIHSSIWKAVGESHAALDSVLYFEKELTQKLPQDKKFTITERNGQTIRNYSKEFSEKYHRMLNDQVERRMRGSVKMVGDFWFTCWVDAGQPDLLNTSPYQSTEEDKNEEAELRKAWLQRILNVRREADD</sequence>
<comment type="caution">
    <text evidence="1">The sequence shown here is derived from an EMBL/GenBank/DDBJ whole genome shotgun (WGS) entry which is preliminary data.</text>
</comment>
<dbReference type="GO" id="GO:0016788">
    <property type="term" value="F:hydrolase activity, acting on ester bonds"/>
    <property type="evidence" value="ECO:0007669"/>
    <property type="project" value="InterPro"/>
</dbReference>
<dbReference type="CDD" id="cd10981">
    <property type="entry name" value="ZnPC_S1P1"/>
    <property type="match status" value="1"/>
</dbReference>
<dbReference type="STRING" id="1605367.AFM12_17275"/>
<dbReference type="EMBL" id="LGTQ01000013">
    <property type="protein sequence ID" value="KPM46979.1"/>
    <property type="molecule type" value="Genomic_DNA"/>
</dbReference>
<organism evidence="1 2">
    <name type="scientific">Jiulongibacter sediminis</name>
    <dbReference type="NCBI Taxonomy" id="1605367"/>
    <lineage>
        <taxon>Bacteria</taxon>
        <taxon>Pseudomonadati</taxon>
        <taxon>Bacteroidota</taxon>
        <taxon>Cytophagia</taxon>
        <taxon>Cytophagales</taxon>
        <taxon>Leadbetterellaceae</taxon>
        <taxon>Jiulongibacter</taxon>
    </lineage>
</organism>
<gene>
    <name evidence="1" type="ORF">AFM12_17275</name>
</gene>
<dbReference type="AlphaFoldDB" id="A0A0P7BY15"/>
<dbReference type="InterPro" id="IPR008947">
    <property type="entry name" value="PLipase_C/P1_nuclease_dom_sf"/>
</dbReference>
<evidence type="ECO:0000313" key="2">
    <source>
        <dbReference type="Proteomes" id="UP000050454"/>
    </source>
</evidence>
<name>A0A0P7BY15_9BACT</name>
<reference evidence="1 2" key="1">
    <citation type="submission" date="2015-07" db="EMBL/GenBank/DDBJ databases">
        <title>The draft genome sequence of Leadbetterella sp. JN14-9.</title>
        <authorList>
            <person name="Liu Y."/>
            <person name="Du J."/>
            <person name="Shao Z."/>
        </authorList>
    </citation>
    <scope>NUCLEOTIDE SEQUENCE [LARGE SCALE GENOMIC DNA]</scope>
    <source>
        <strain evidence="1 2">JN14-9</strain>
    </source>
</reference>
<keyword evidence="2" id="KW-1185">Reference proteome</keyword>
<dbReference type="Proteomes" id="UP000050454">
    <property type="component" value="Unassembled WGS sequence"/>
</dbReference>
<dbReference type="RefSeq" id="WP_055150900.1">
    <property type="nucleotide sequence ID" value="NZ_JXSZ01000013.1"/>
</dbReference>